<organism evidence="1">
    <name type="scientific">Leptospirillum ferriphilum</name>
    <dbReference type="NCBI Taxonomy" id="178606"/>
    <lineage>
        <taxon>Bacteria</taxon>
        <taxon>Pseudomonadati</taxon>
        <taxon>Nitrospirota</taxon>
        <taxon>Nitrospiria</taxon>
        <taxon>Nitrospirales</taxon>
        <taxon>Nitrospiraceae</taxon>
        <taxon>Leptospirillum</taxon>
    </lineage>
</organism>
<proteinExistence type="predicted"/>
<name>A0A7C3R3N3_9BACT</name>
<sequence length="199" mass="21816">MNFSGLNGEAFRSFFSLHTLAGDRTKMNAKNVRQKRMLFFLIFCLSIALPIRLPTEASAGLDGNRTQIQDDARKLGLVPGTTSTKNVYASVLLSLPPGSPLSQNGLKTLAVREFFDASGQVFAVAWEGSLLPDLSVLLGTRFADIPPRNLSHDRHHLFITTPGLIVRVIGTSRFRAGMAWIPSRLPPGFTISEIRVRAP</sequence>
<reference evidence="1" key="1">
    <citation type="journal article" date="2020" name="mSystems">
        <title>Genome- and Community-Level Interaction Insights into Carbon Utilization and Element Cycling Functions of Hydrothermarchaeota in Hydrothermal Sediment.</title>
        <authorList>
            <person name="Zhou Z."/>
            <person name="Liu Y."/>
            <person name="Xu W."/>
            <person name="Pan J."/>
            <person name="Luo Z.H."/>
            <person name="Li M."/>
        </authorList>
    </citation>
    <scope>NUCLEOTIDE SEQUENCE [LARGE SCALE GENOMIC DNA]</scope>
    <source>
        <strain evidence="1">SpSt-902</strain>
    </source>
</reference>
<dbReference type="AlphaFoldDB" id="A0A7C3R3N3"/>
<protein>
    <submittedName>
        <fullName evidence="1">DUF2844 domain-containing protein</fullName>
    </submittedName>
</protein>
<accession>A0A7C3R3N3</accession>
<dbReference type="Pfam" id="PF11005">
    <property type="entry name" value="DUF2844"/>
    <property type="match status" value="1"/>
</dbReference>
<dbReference type="InterPro" id="IPR021267">
    <property type="entry name" value="DUF2844"/>
</dbReference>
<comment type="caution">
    <text evidence="1">The sequence shown here is derived from an EMBL/GenBank/DDBJ whole genome shotgun (WGS) entry which is preliminary data.</text>
</comment>
<evidence type="ECO:0000313" key="1">
    <source>
        <dbReference type="EMBL" id="HFT92677.1"/>
    </source>
</evidence>
<dbReference type="EMBL" id="DTMM01000034">
    <property type="protein sequence ID" value="HFT92677.1"/>
    <property type="molecule type" value="Genomic_DNA"/>
</dbReference>
<gene>
    <name evidence="1" type="ORF">ENX03_01810</name>
</gene>